<organism evidence="1 2">
    <name type="scientific">Pisolithus microcarpus 441</name>
    <dbReference type="NCBI Taxonomy" id="765257"/>
    <lineage>
        <taxon>Eukaryota</taxon>
        <taxon>Fungi</taxon>
        <taxon>Dikarya</taxon>
        <taxon>Basidiomycota</taxon>
        <taxon>Agaricomycotina</taxon>
        <taxon>Agaricomycetes</taxon>
        <taxon>Agaricomycetidae</taxon>
        <taxon>Boletales</taxon>
        <taxon>Sclerodermatineae</taxon>
        <taxon>Pisolithaceae</taxon>
        <taxon>Pisolithus</taxon>
    </lineage>
</organism>
<sequence length="457" mass="52325">MIYPAELQCAFPVFEGLLPEPHNSSVLELLYTLCHWHGFAKLRMHTDETLRVMEDLMRSVGNVVCVFQAKTCEAFATKELRCEAQSCQHHEILSRSSTAPGRAPSKSTVVAWRSKTFNLCTYKLHALGDYTTTIKMFGTSDSYLTQSGEREHRVGKARFIHTSQKAFVQQLAHIEHRQARIWKIHDLFRATKDPLEPVPNIPEEHYNVGKSQHRPIDLADFIRKNSGDPALQEFTLRLKCHLLPRIRAMHILASEPSALQPLEGLDASYDASEVTVNHLLIRSNCIYQHHVLWVNYTTYDVRRRQDIFNPTTDHHDIMMLAAPENTDELETIHPCHCCFCYARIISIYHANVQYIGPGCSSYLPCRLDFLHVQWFEQVPPNPGDVLCSLDILRFPPMNEDGAFDFINPADVLRGCHLILAFAKGRSHPDHTSISSLSKDSNDWKYYYINRLGETQVA</sequence>
<reference evidence="1 2" key="1">
    <citation type="submission" date="2014-04" db="EMBL/GenBank/DDBJ databases">
        <authorList>
            <consortium name="DOE Joint Genome Institute"/>
            <person name="Kuo A."/>
            <person name="Kohler A."/>
            <person name="Costa M.D."/>
            <person name="Nagy L.G."/>
            <person name="Floudas D."/>
            <person name="Copeland A."/>
            <person name="Barry K.W."/>
            <person name="Cichocki N."/>
            <person name="Veneault-Fourrey C."/>
            <person name="LaButti K."/>
            <person name="Lindquist E.A."/>
            <person name="Lipzen A."/>
            <person name="Lundell T."/>
            <person name="Morin E."/>
            <person name="Murat C."/>
            <person name="Sun H."/>
            <person name="Tunlid A."/>
            <person name="Henrissat B."/>
            <person name="Grigoriev I.V."/>
            <person name="Hibbett D.S."/>
            <person name="Martin F."/>
            <person name="Nordberg H.P."/>
            <person name="Cantor M.N."/>
            <person name="Hua S.X."/>
        </authorList>
    </citation>
    <scope>NUCLEOTIDE SEQUENCE [LARGE SCALE GENOMIC DNA]</scope>
    <source>
        <strain evidence="1 2">441</strain>
    </source>
</reference>
<keyword evidence="2" id="KW-1185">Reference proteome</keyword>
<dbReference type="HOGENOM" id="CLU_002498_9_3_1"/>
<gene>
    <name evidence="1" type="ORF">PISMIDRAFT_120646</name>
</gene>
<dbReference type="OrthoDB" id="2687259at2759"/>
<protein>
    <submittedName>
        <fullName evidence="1">Uncharacterized protein</fullName>
    </submittedName>
</protein>
<evidence type="ECO:0000313" key="1">
    <source>
        <dbReference type="EMBL" id="KIK12578.1"/>
    </source>
</evidence>
<accession>A0A0C9YXE0</accession>
<proteinExistence type="predicted"/>
<evidence type="ECO:0000313" key="2">
    <source>
        <dbReference type="Proteomes" id="UP000054018"/>
    </source>
</evidence>
<reference evidence="2" key="2">
    <citation type="submission" date="2015-01" db="EMBL/GenBank/DDBJ databases">
        <title>Evolutionary Origins and Diversification of the Mycorrhizal Mutualists.</title>
        <authorList>
            <consortium name="DOE Joint Genome Institute"/>
            <consortium name="Mycorrhizal Genomics Consortium"/>
            <person name="Kohler A."/>
            <person name="Kuo A."/>
            <person name="Nagy L.G."/>
            <person name="Floudas D."/>
            <person name="Copeland A."/>
            <person name="Barry K.W."/>
            <person name="Cichocki N."/>
            <person name="Veneault-Fourrey C."/>
            <person name="LaButti K."/>
            <person name="Lindquist E.A."/>
            <person name="Lipzen A."/>
            <person name="Lundell T."/>
            <person name="Morin E."/>
            <person name="Murat C."/>
            <person name="Riley R."/>
            <person name="Ohm R."/>
            <person name="Sun H."/>
            <person name="Tunlid A."/>
            <person name="Henrissat B."/>
            <person name="Grigoriev I.V."/>
            <person name="Hibbett D.S."/>
            <person name="Martin F."/>
        </authorList>
    </citation>
    <scope>NUCLEOTIDE SEQUENCE [LARGE SCALE GENOMIC DNA]</scope>
    <source>
        <strain evidence="2">441</strain>
    </source>
</reference>
<dbReference type="AlphaFoldDB" id="A0A0C9YXE0"/>
<dbReference type="STRING" id="765257.A0A0C9YXE0"/>
<dbReference type="Proteomes" id="UP000054018">
    <property type="component" value="Unassembled WGS sequence"/>
</dbReference>
<dbReference type="EMBL" id="KN834070">
    <property type="protein sequence ID" value="KIK12578.1"/>
    <property type="molecule type" value="Genomic_DNA"/>
</dbReference>
<name>A0A0C9YXE0_9AGAM</name>